<dbReference type="Proteomes" id="UP000299102">
    <property type="component" value="Unassembled WGS sequence"/>
</dbReference>
<protein>
    <submittedName>
        <fullName evidence="2">Cyclin-T</fullName>
    </submittedName>
</protein>
<dbReference type="InterPro" id="IPR043198">
    <property type="entry name" value="Cyclin/Ssn8"/>
</dbReference>
<gene>
    <name evidence="2" type="primary">CycT</name>
    <name evidence="2" type="ORF">EVAR_89170_1</name>
</gene>
<sequence>MHRFYAFHSFTQFHRNTIAALFPRRQDTRSEHYQEQVSRSIGLQEPEFICNHIEHAQDLVFNENVLLQTLGFDVADRPFAPAHVVAYAVTLSSAEGPSHFMASNSLHLTTMPKDRPTVVARLIHLASKWSNWAIPQSNEGKHWFFYVDHDCHSGALERLTAEFLHIFDKCPPG</sequence>
<keyword evidence="1" id="KW-0195">Cyclin</keyword>
<dbReference type="Gene3D" id="1.10.472.10">
    <property type="entry name" value="Cyclin-like"/>
    <property type="match status" value="1"/>
</dbReference>
<evidence type="ECO:0000256" key="1">
    <source>
        <dbReference type="ARBA" id="ARBA00023127"/>
    </source>
</evidence>
<proteinExistence type="predicted"/>
<dbReference type="PANTHER" id="PTHR10026">
    <property type="entry name" value="CYCLIN"/>
    <property type="match status" value="1"/>
</dbReference>
<comment type="caution">
    <text evidence="2">The sequence shown here is derived from an EMBL/GenBank/DDBJ whole genome shotgun (WGS) entry which is preliminary data.</text>
</comment>
<dbReference type="STRING" id="151549.A0A4C1Z6Q2"/>
<dbReference type="GO" id="GO:0006357">
    <property type="term" value="P:regulation of transcription by RNA polymerase II"/>
    <property type="evidence" value="ECO:0007669"/>
    <property type="project" value="InterPro"/>
</dbReference>
<evidence type="ECO:0000313" key="2">
    <source>
        <dbReference type="EMBL" id="GBP82744.1"/>
    </source>
</evidence>
<dbReference type="EMBL" id="BGZK01001583">
    <property type="protein sequence ID" value="GBP82744.1"/>
    <property type="molecule type" value="Genomic_DNA"/>
</dbReference>
<dbReference type="SUPFAM" id="SSF47954">
    <property type="entry name" value="Cyclin-like"/>
    <property type="match status" value="1"/>
</dbReference>
<dbReference type="OrthoDB" id="25002at2759"/>
<dbReference type="Pfam" id="PF21797">
    <property type="entry name" value="CycT2-like_C"/>
    <property type="match status" value="1"/>
</dbReference>
<dbReference type="GO" id="GO:0016538">
    <property type="term" value="F:cyclin-dependent protein serine/threonine kinase regulator activity"/>
    <property type="evidence" value="ECO:0007669"/>
    <property type="project" value="InterPro"/>
</dbReference>
<reference evidence="2 3" key="1">
    <citation type="journal article" date="2019" name="Commun. Biol.">
        <title>The bagworm genome reveals a unique fibroin gene that provides high tensile strength.</title>
        <authorList>
            <person name="Kono N."/>
            <person name="Nakamura H."/>
            <person name="Ohtoshi R."/>
            <person name="Tomita M."/>
            <person name="Numata K."/>
            <person name="Arakawa K."/>
        </authorList>
    </citation>
    <scope>NUCLEOTIDE SEQUENCE [LARGE SCALE GENOMIC DNA]</scope>
</reference>
<dbReference type="InterPro" id="IPR036915">
    <property type="entry name" value="Cyclin-like_sf"/>
</dbReference>
<dbReference type="AlphaFoldDB" id="A0A4C1Z6Q2"/>
<organism evidence="2 3">
    <name type="scientific">Eumeta variegata</name>
    <name type="common">Bagworm moth</name>
    <name type="synonym">Eumeta japonica</name>
    <dbReference type="NCBI Taxonomy" id="151549"/>
    <lineage>
        <taxon>Eukaryota</taxon>
        <taxon>Metazoa</taxon>
        <taxon>Ecdysozoa</taxon>
        <taxon>Arthropoda</taxon>
        <taxon>Hexapoda</taxon>
        <taxon>Insecta</taxon>
        <taxon>Pterygota</taxon>
        <taxon>Neoptera</taxon>
        <taxon>Endopterygota</taxon>
        <taxon>Lepidoptera</taxon>
        <taxon>Glossata</taxon>
        <taxon>Ditrysia</taxon>
        <taxon>Tineoidea</taxon>
        <taxon>Psychidae</taxon>
        <taxon>Oiketicinae</taxon>
        <taxon>Eumeta</taxon>
    </lineage>
</organism>
<name>A0A4C1Z6Q2_EUMVA</name>
<keyword evidence="3" id="KW-1185">Reference proteome</keyword>
<evidence type="ECO:0000313" key="3">
    <source>
        <dbReference type="Proteomes" id="UP000299102"/>
    </source>
</evidence>
<accession>A0A4C1Z6Q2</accession>